<dbReference type="Pfam" id="PF12710">
    <property type="entry name" value="HAD"/>
    <property type="match status" value="1"/>
</dbReference>
<accession>A0A835ZG36</accession>
<sequence length="268" mass="28686">MAAVASLGRHVSRQTYHHRAAACRAFASTSSNRAPAPEGINVQAAKRALASAQAVCFDVDSTVCTEEGIDVLAGFCGAAEAVAEMTKKAMGGNMLFQDAIRMRLELMRPSTAIVERCLREHPPQLSPGMADLAAALHERGTDVYLVSGGFRSMIYPVAKVLGIPESRVYANTIMYNADGSYQGFDEQEPTSRDGGKPAVVKALKAQHGYAPVVMVGDGVTDMQARPPAEAFIGYGGVAVRDAVRRGADWYVYDFQDMIEVVRGGAPRQ</sequence>
<organism evidence="9 10">
    <name type="scientific">Tribonema minus</name>
    <dbReference type="NCBI Taxonomy" id="303371"/>
    <lineage>
        <taxon>Eukaryota</taxon>
        <taxon>Sar</taxon>
        <taxon>Stramenopiles</taxon>
        <taxon>Ochrophyta</taxon>
        <taxon>PX clade</taxon>
        <taxon>Xanthophyceae</taxon>
        <taxon>Tribonematales</taxon>
        <taxon>Tribonemataceae</taxon>
        <taxon>Tribonema</taxon>
    </lineage>
</organism>
<dbReference type="InterPro" id="IPR023214">
    <property type="entry name" value="HAD_sf"/>
</dbReference>
<comment type="pathway">
    <text evidence="2">Amino-acid biosynthesis; L-serine biosynthesis; L-serine from 3-phospho-D-glycerate: step 3/3.</text>
</comment>
<dbReference type="Gene3D" id="3.40.50.1000">
    <property type="entry name" value="HAD superfamily/HAD-like"/>
    <property type="match status" value="1"/>
</dbReference>
<dbReference type="EC" id="3.1.3.3" evidence="3"/>
<dbReference type="AlphaFoldDB" id="A0A835ZG36"/>
<keyword evidence="5" id="KW-0479">Metal-binding</keyword>
<evidence type="ECO:0000256" key="6">
    <source>
        <dbReference type="ARBA" id="ARBA00022801"/>
    </source>
</evidence>
<keyword evidence="7" id="KW-0460">Magnesium</keyword>
<proteinExistence type="predicted"/>
<protein>
    <recommendedName>
        <fullName evidence="3">phosphoserine phosphatase</fullName>
        <ecNumber evidence="3">3.1.3.3</ecNumber>
    </recommendedName>
</protein>
<evidence type="ECO:0000256" key="2">
    <source>
        <dbReference type="ARBA" id="ARBA00005135"/>
    </source>
</evidence>
<keyword evidence="10" id="KW-1185">Reference proteome</keyword>
<evidence type="ECO:0000256" key="7">
    <source>
        <dbReference type="ARBA" id="ARBA00022842"/>
    </source>
</evidence>
<evidence type="ECO:0000256" key="3">
    <source>
        <dbReference type="ARBA" id="ARBA00012640"/>
    </source>
</evidence>
<dbReference type="GO" id="GO:0036424">
    <property type="term" value="F:L-phosphoserine phosphatase activity"/>
    <property type="evidence" value="ECO:0007669"/>
    <property type="project" value="TreeGrafter"/>
</dbReference>
<dbReference type="FunFam" id="3.40.50.1000:FF:000077">
    <property type="entry name" value="Phosphoserine phosphatase, chloroplastic"/>
    <property type="match status" value="1"/>
</dbReference>
<evidence type="ECO:0000256" key="5">
    <source>
        <dbReference type="ARBA" id="ARBA00022723"/>
    </source>
</evidence>
<dbReference type="InterPro" id="IPR036412">
    <property type="entry name" value="HAD-like_sf"/>
</dbReference>
<dbReference type="GO" id="GO:0005737">
    <property type="term" value="C:cytoplasm"/>
    <property type="evidence" value="ECO:0007669"/>
    <property type="project" value="TreeGrafter"/>
</dbReference>
<dbReference type="EMBL" id="JAFCMP010000001">
    <property type="protein sequence ID" value="KAG5193050.1"/>
    <property type="molecule type" value="Genomic_DNA"/>
</dbReference>
<dbReference type="PANTHER" id="PTHR43344:SF2">
    <property type="entry name" value="PHOSPHOSERINE PHOSPHATASE"/>
    <property type="match status" value="1"/>
</dbReference>
<evidence type="ECO:0000256" key="4">
    <source>
        <dbReference type="ARBA" id="ARBA00022605"/>
    </source>
</evidence>
<evidence type="ECO:0000256" key="8">
    <source>
        <dbReference type="ARBA" id="ARBA00023299"/>
    </source>
</evidence>
<dbReference type="Gene3D" id="1.10.150.210">
    <property type="entry name" value="Phosphoserine phosphatase, domain 2"/>
    <property type="match status" value="1"/>
</dbReference>
<dbReference type="NCBIfam" id="TIGR01488">
    <property type="entry name" value="HAD-SF-IB"/>
    <property type="match status" value="1"/>
</dbReference>
<dbReference type="OrthoDB" id="27226at2759"/>
<keyword evidence="8" id="KW-0718">Serine biosynthesis</keyword>
<dbReference type="GO" id="GO:0000287">
    <property type="term" value="F:magnesium ion binding"/>
    <property type="evidence" value="ECO:0007669"/>
    <property type="project" value="TreeGrafter"/>
</dbReference>
<evidence type="ECO:0000313" key="10">
    <source>
        <dbReference type="Proteomes" id="UP000664859"/>
    </source>
</evidence>
<keyword evidence="4" id="KW-0028">Amino-acid biosynthesis</keyword>
<dbReference type="SUPFAM" id="SSF56784">
    <property type="entry name" value="HAD-like"/>
    <property type="match status" value="1"/>
</dbReference>
<dbReference type="CDD" id="cd04309">
    <property type="entry name" value="HAD_PSP_eu"/>
    <property type="match status" value="1"/>
</dbReference>
<evidence type="ECO:0000256" key="1">
    <source>
        <dbReference type="ARBA" id="ARBA00001946"/>
    </source>
</evidence>
<reference evidence="9" key="1">
    <citation type="submission" date="2021-02" db="EMBL/GenBank/DDBJ databases">
        <title>First Annotated Genome of the Yellow-green Alga Tribonema minus.</title>
        <authorList>
            <person name="Mahan K.M."/>
        </authorList>
    </citation>
    <scope>NUCLEOTIDE SEQUENCE</scope>
    <source>
        <strain evidence="9">UTEX B ZZ1240</strain>
    </source>
</reference>
<name>A0A835ZG36_9STRA</name>
<keyword evidence="6" id="KW-0378">Hydrolase</keyword>
<dbReference type="InterPro" id="IPR050582">
    <property type="entry name" value="HAD-like_SerB"/>
</dbReference>
<dbReference type="PANTHER" id="PTHR43344">
    <property type="entry name" value="PHOSPHOSERINE PHOSPHATASE"/>
    <property type="match status" value="1"/>
</dbReference>
<evidence type="ECO:0000313" key="9">
    <source>
        <dbReference type="EMBL" id="KAG5193050.1"/>
    </source>
</evidence>
<dbReference type="GO" id="GO:0006564">
    <property type="term" value="P:L-serine biosynthetic process"/>
    <property type="evidence" value="ECO:0007669"/>
    <property type="project" value="UniProtKB-KW"/>
</dbReference>
<dbReference type="Proteomes" id="UP000664859">
    <property type="component" value="Unassembled WGS sequence"/>
</dbReference>
<gene>
    <name evidence="9" type="ORF">JKP88DRAFT_195579</name>
</gene>
<comment type="cofactor">
    <cofactor evidence="1">
        <name>Mg(2+)</name>
        <dbReference type="ChEBI" id="CHEBI:18420"/>
    </cofactor>
</comment>
<comment type="caution">
    <text evidence="9">The sequence shown here is derived from an EMBL/GenBank/DDBJ whole genome shotgun (WGS) entry which is preliminary data.</text>
</comment>